<gene>
    <name evidence="2" type="ORF">RFULGI_LOCUS8696</name>
</gene>
<comment type="caution">
    <text evidence="2">The sequence shown here is derived from an EMBL/GenBank/DDBJ whole genome shotgun (WGS) entry which is preliminary data.</text>
</comment>
<dbReference type="EMBL" id="CAJVPZ010014357">
    <property type="protein sequence ID" value="CAG8657048.1"/>
    <property type="molecule type" value="Genomic_DNA"/>
</dbReference>
<feature type="compositionally biased region" description="Basic and acidic residues" evidence="1">
    <location>
        <begin position="81"/>
        <end position="90"/>
    </location>
</feature>
<dbReference type="OrthoDB" id="2350349at2759"/>
<evidence type="ECO:0000313" key="2">
    <source>
        <dbReference type="EMBL" id="CAG8657048.1"/>
    </source>
</evidence>
<evidence type="ECO:0000313" key="3">
    <source>
        <dbReference type="Proteomes" id="UP000789396"/>
    </source>
</evidence>
<accession>A0A9N9DY83</accession>
<reference evidence="2" key="1">
    <citation type="submission" date="2021-06" db="EMBL/GenBank/DDBJ databases">
        <authorList>
            <person name="Kallberg Y."/>
            <person name="Tangrot J."/>
            <person name="Rosling A."/>
        </authorList>
    </citation>
    <scope>NUCLEOTIDE SEQUENCE</scope>
    <source>
        <strain evidence="2">IN212</strain>
    </source>
</reference>
<organism evidence="2 3">
    <name type="scientific">Racocetra fulgida</name>
    <dbReference type="NCBI Taxonomy" id="60492"/>
    <lineage>
        <taxon>Eukaryota</taxon>
        <taxon>Fungi</taxon>
        <taxon>Fungi incertae sedis</taxon>
        <taxon>Mucoromycota</taxon>
        <taxon>Glomeromycotina</taxon>
        <taxon>Glomeromycetes</taxon>
        <taxon>Diversisporales</taxon>
        <taxon>Gigasporaceae</taxon>
        <taxon>Racocetra</taxon>
    </lineage>
</organism>
<name>A0A9N9DY83_9GLOM</name>
<evidence type="ECO:0000256" key="1">
    <source>
        <dbReference type="SAM" id="MobiDB-lite"/>
    </source>
</evidence>
<feature type="region of interest" description="Disordered" evidence="1">
    <location>
        <begin position="77"/>
        <end position="101"/>
    </location>
</feature>
<dbReference type="Proteomes" id="UP000789396">
    <property type="component" value="Unassembled WGS sequence"/>
</dbReference>
<sequence>MRCDAPSLSLADYNFIIQCRNNMPRTKVLNELKEKYSISQKHIYQIWRGEEKNRVAWDQPILAHDFVEEGRENIISPQIKDQGDLKKENSDLNDQIPPLDF</sequence>
<feature type="non-terminal residue" evidence="2">
    <location>
        <position position="101"/>
    </location>
</feature>
<keyword evidence="3" id="KW-1185">Reference proteome</keyword>
<proteinExistence type="predicted"/>
<protein>
    <submittedName>
        <fullName evidence="2">10360_t:CDS:1</fullName>
    </submittedName>
</protein>
<dbReference type="AlphaFoldDB" id="A0A9N9DY83"/>